<reference evidence="1 2" key="1">
    <citation type="submission" date="2016-12" db="EMBL/GenBank/DDBJ databases">
        <title>The genomes of Aspergillus section Nigri reveals drivers in fungal speciation.</title>
        <authorList>
            <consortium name="DOE Joint Genome Institute"/>
            <person name="Vesth T.C."/>
            <person name="Nybo J."/>
            <person name="Theobald S."/>
            <person name="Brandl J."/>
            <person name="Frisvad J.C."/>
            <person name="Nielsen K.F."/>
            <person name="Lyhne E.K."/>
            <person name="Kogle M.E."/>
            <person name="Kuo A."/>
            <person name="Riley R."/>
            <person name="Clum A."/>
            <person name="Nolan M."/>
            <person name="Lipzen A."/>
            <person name="Salamov A."/>
            <person name="Henrissat B."/>
            <person name="Wiebenga A."/>
            <person name="De Vries R.P."/>
            <person name="Grigoriev I.V."/>
            <person name="Mortensen U.H."/>
            <person name="Andersen M.R."/>
            <person name="Baker S.E."/>
        </authorList>
    </citation>
    <scope>NUCLEOTIDE SEQUENCE [LARGE SCALE GENOMIC DNA]</scope>
    <source>
        <strain evidence="1 2">IBT 23096</strain>
    </source>
</reference>
<gene>
    <name evidence="1" type="ORF">P170DRAFT_25921</name>
</gene>
<evidence type="ECO:0000313" key="1">
    <source>
        <dbReference type="EMBL" id="PLB54839.1"/>
    </source>
</evidence>
<proteinExistence type="predicted"/>
<dbReference type="EMBL" id="MSFO01000001">
    <property type="protein sequence ID" value="PLB54839.1"/>
    <property type="molecule type" value="Genomic_DNA"/>
</dbReference>
<dbReference type="GeneID" id="36550765"/>
<accession>A0A2I2GPP3</accession>
<dbReference type="AlphaFoldDB" id="A0A2I2GPP3"/>
<comment type="caution">
    <text evidence="1">The sequence shown here is derived from an EMBL/GenBank/DDBJ whole genome shotgun (WGS) entry which is preliminary data.</text>
</comment>
<organism evidence="1 2">
    <name type="scientific">Aspergillus steynii IBT 23096</name>
    <dbReference type="NCBI Taxonomy" id="1392250"/>
    <lineage>
        <taxon>Eukaryota</taxon>
        <taxon>Fungi</taxon>
        <taxon>Dikarya</taxon>
        <taxon>Ascomycota</taxon>
        <taxon>Pezizomycotina</taxon>
        <taxon>Eurotiomycetes</taxon>
        <taxon>Eurotiomycetidae</taxon>
        <taxon>Eurotiales</taxon>
        <taxon>Aspergillaceae</taxon>
        <taxon>Aspergillus</taxon>
        <taxon>Aspergillus subgen. Circumdati</taxon>
    </lineage>
</organism>
<evidence type="ECO:0000313" key="2">
    <source>
        <dbReference type="Proteomes" id="UP000234275"/>
    </source>
</evidence>
<name>A0A2I2GPP3_9EURO</name>
<keyword evidence="2" id="KW-1185">Reference proteome</keyword>
<protein>
    <submittedName>
        <fullName evidence="1">Uncharacterized protein</fullName>
    </submittedName>
</protein>
<dbReference type="VEuPathDB" id="FungiDB:P170DRAFT_25921"/>
<sequence>MLTQWPAPVHVICAADALLTHSGSTLSHARNPRSLCVVYHCLERASDGQTFTYKIPNPCSLANQCDGKQGSRRPVITGAISLGGSGRRISRLWWCIIRNDVSKPLPGCVPRLLSFFLSSAAPLM</sequence>
<dbReference type="RefSeq" id="XP_024710141.1">
    <property type="nucleotide sequence ID" value="XM_024843066.1"/>
</dbReference>
<dbReference type="Proteomes" id="UP000234275">
    <property type="component" value="Unassembled WGS sequence"/>
</dbReference>